<keyword evidence="3" id="KW-1185">Reference proteome</keyword>
<evidence type="ECO:0000313" key="4">
    <source>
        <dbReference type="WBParaSite" id="Pan_g21208.t1"/>
    </source>
</evidence>
<name>A0A7E4VHF5_PANRE</name>
<dbReference type="WBParaSite" id="Pan_g21208.t1">
    <property type="protein sequence ID" value="Pan_g21208.t1"/>
    <property type="gene ID" value="Pan_g21208"/>
</dbReference>
<dbReference type="Proteomes" id="UP000492821">
    <property type="component" value="Unassembled WGS sequence"/>
</dbReference>
<dbReference type="PANTHER" id="PTHR11579">
    <property type="entry name" value="PROTEIN-L-ISOASPARTATE O-METHYLTRANSFERASE"/>
    <property type="match status" value="1"/>
</dbReference>
<feature type="compositionally biased region" description="Polar residues" evidence="2">
    <location>
        <begin position="477"/>
        <end position="489"/>
    </location>
</feature>
<reference evidence="3" key="1">
    <citation type="journal article" date="2013" name="Genetics">
        <title>The draft genome and transcriptome of Panagrellus redivivus are shaped by the harsh demands of a free-living lifestyle.</title>
        <authorList>
            <person name="Srinivasan J."/>
            <person name="Dillman A.R."/>
            <person name="Macchietto M.G."/>
            <person name="Heikkinen L."/>
            <person name="Lakso M."/>
            <person name="Fracchia K.M."/>
            <person name="Antoshechkin I."/>
            <person name="Mortazavi A."/>
            <person name="Wong G."/>
            <person name="Sternberg P.W."/>
        </authorList>
    </citation>
    <scope>NUCLEOTIDE SEQUENCE [LARGE SCALE GENOMIC DNA]</scope>
    <source>
        <strain evidence="3">MT8872</strain>
    </source>
</reference>
<feature type="region of interest" description="Disordered" evidence="2">
    <location>
        <begin position="360"/>
        <end position="382"/>
    </location>
</feature>
<comment type="similarity">
    <text evidence="1">Belongs to the methyltransferase superfamily. L-isoaspartyl/D-aspartyl protein methyltransferase family.</text>
</comment>
<dbReference type="PANTHER" id="PTHR11579:SF9">
    <property type="entry name" value="PROTEIN-L-ISOASPARTATE O-METHYLTRANSFERASE"/>
    <property type="match status" value="1"/>
</dbReference>
<proteinExistence type="inferred from homology"/>
<dbReference type="GO" id="GO:0004719">
    <property type="term" value="F:protein-L-isoaspartate (D-aspartate) O-methyltransferase activity"/>
    <property type="evidence" value="ECO:0007669"/>
    <property type="project" value="InterPro"/>
</dbReference>
<feature type="region of interest" description="Disordered" evidence="2">
    <location>
        <begin position="458"/>
        <end position="558"/>
    </location>
</feature>
<reference evidence="4" key="2">
    <citation type="submission" date="2020-10" db="UniProtKB">
        <authorList>
            <consortium name="WormBaseParasite"/>
        </authorList>
    </citation>
    <scope>IDENTIFICATION</scope>
</reference>
<evidence type="ECO:0000256" key="1">
    <source>
        <dbReference type="ARBA" id="ARBA00005369"/>
    </source>
</evidence>
<evidence type="ECO:0000256" key="2">
    <source>
        <dbReference type="SAM" id="MobiDB-lite"/>
    </source>
</evidence>
<dbReference type="AlphaFoldDB" id="A0A7E4VHF5"/>
<dbReference type="InterPro" id="IPR029063">
    <property type="entry name" value="SAM-dependent_MTases_sf"/>
</dbReference>
<feature type="compositionally biased region" description="Polar residues" evidence="2">
    <location>
        <begin position="458"/>
        <end position="467"/>
    </location>
</feature>
<evidence type="ECO:0000313" key="3">
    <source>
        <dbReference type="Proteomes" id="UP000492821"/>
    </source>
</evidence>
<dbReference type="SUPFAM" id="SSF53335">
    <property type="entry name" value="S-adenosyl-L-methionine-dependent methyltransferases"/>
    <property type="match status" value="1"/>
</dbReference>
<feature type="compositionally biased region" description="Acidic residues" evidence="2">
    <location>
        <begin position="364"/>
        <end position="382"/>
    </location>
</feature>
<dbReference type="CDD" id="cd02440">
    <property type="entry name" value="AdoMet_MTases"/>
    <property type="match status" value="1"/>
</dbReference>
<feature type="compositionally biased region" description="Low complexity" evidence="2">
    <location>
        <begin position="490"/>
        <end position="511"/>
    </location>
</feature>
<sequence>MGQSQTTGRNNHDLVDQQVADDTIETTRVEFALRIVDRGLFFTDSDPKVRYKDAAWKAEGSKLHISAPSIYAMVLEHLQPQRGQKFLNLGSGTGYFSSVVGMFLGSNGVNHGVELHPETVEWARNRQAKLQETYVPSVFDWCAPEFFTGNVFQLKTDMRYDRIYIGAKVPEGMRLQFVKLLKVGGVAIMPYGSVLQRIQRSSEKTFLSFNISSVDFSGLCLPEPGSEYDRPVEIPMDSAMPTLSKLARNVIMKQLRVYSDSKKTITIRQRCSSDHVDRYPYDDAEDNMLNDHTNVGDDIQDENAERITTPERSADGYTIFALRRYTTRLRVRLDGFPENILRLHGNFIHFGEFEAFAQQAMGETSEDEEEGDADDEGEDEHEDAGIIADEDDEAHDQERHHHELFAHMFVDTVDRLVNYHRDGRREETPPVEAARYRRQLIQMATRPLNFVANVVTPHNTATSTSRQTPDEDDDIDTTSNPESSNDTIISNAATTSSTSAASSTESSNAPTPTNPPAPPTATNATNRKRRARSSSPSCAKYSRRPNETYSNAPEPFNRPGLRMATLVNGDVDSVSDTSNLAFDLQFYYNTMKKALEAMPLPRKVTRNLLGEDKMKPTSVEQQPVLSQ</sequence>
<dbReference type="Pfam" id="PF01135">
    <property type="entry name" value="PCMT"/>
    <property type="match status" value="1"/>
</dbReference>
<organism evidence="3 4">
    <name type="scientific">Panagrellus redivivus</name>
    <name type="common">Microworm</name>
    <dbReference type="NCBI Taxonomy" id="6233"/>
    <lineage>
        <taxon>Eukaryota</taxon>
        <taxon>Metazoa</taxon>
        <taxon>Ecdysozoa</taxon>
        <taxon>Nematoda</taxon>
        <taxon>Chromadorea</taxon>
        <taxon>Rhabditida</taxon>
        <taxon>Tylenchina</taxon>
        <taxon>Panagrolaimomorpha</taxon>
        <taxon>Panagrolaimoidea</taxon>
        <taxon>Panagrolaimidae</taxon>
        <taxon>Panagrellus</taxon>
    </lineage>
</organism>
<dbReference type="Gene3D" id="3.40.50.150">
    <property type="entry name" value="Vaccinia Virus protein VP39"/>
    <property type="match status" value="1"/>
</dbReference>
<dbReference type="InterPro" id="IPR000682">
    <property type="entry name" value="PCMT"/>
</dbReference>
<dbReference type="GO" id="GO:0005737">
    <property type="term" value="C:cytoplasm"/>
    <property type="evidence" value="ECO:0007669"/>
    <property type="project" value="TreeGrafter"/>
</dbReference>
<accession>A0A7E4VHF5</accession>
<protein>
    <submittedName>
        <fullName evidence="4">Protein-L-isoaspartate O-methyltransferase domain-containing protein 1</fullName>
    </submittedName>
</protein>